<feature type="compositionally biased region" description="Polar residues" evidence="1">
    <location>
        <begin position="132"/>
        <end position="153"/>
    </location>
</feature>
<evidence type="ECO:0000256" key="1">
    <source>
        <dbReference type="SAM" id="MobiDB-lite"/>
    </source>
</evidence>
<organism evidence="3 4">
    <name type="scientific">Rhizobium jaguaris</name>
    <dbReference type="NCBI Taxonomy" id="1312183"/>
    <lineage>
        <taxon>Bacteria</taxon>
        <taxon>Pseudomonadati</taxon>
        <taxon>Pseudomonadota</taxon>
        <taxon>Alphaproteobacteria</taxon>
        <taxon>Hyphomicrobiales</taxon>
        <taxon>Rhizobiaceae</taxon>
        <taxon>Rhizobium/Agrobacterium group</taxon>
        <taxon>Rhizobium</taxon>
    </lineage>
</organism>
<evidence type="ECO:0000256" key="2">
    <source>
        <dbReference type="SAM" id="SignalP"/>
    </source>
</evidence>
<keyword evidence="2" id="KW-0732">Signal</keyword>
<evidence type="ECO:0008006" key="5">
    <source>
        <dbReference type="Google" id="ProtNLM"/>
    </source>
</evidence>
<protein>
    <recommendedName>
        <fullName evidence="5">SHOCT domain-containing protein</fullName>
    </recommendedName>
</protein>
<sequence length="153" mass="16243">MGGGMVARLNRYSVLCGALCGIIALALAGCSTPEEKAAFAKRQQPPQAVVVKSAAGKPVDEGNTQQHYKDGYPSFNAPPTAANVQINDQQAADLVKQLTALGTQRKDGTISEAEYQKRVAEMRKLAAEHGQDTLSQIHQQSAEPSQTPAPTQN</sequence>
<keyword evidence="4" id="KW-1185">Reference proteome</keyword>
<feature type="region of interest" description="Disordered" evidence="1">
    <location>
        <begin position="124"/>
        <end position="153"/>
    </location>
</feature>
<dbReference type="OrthoDB" id="8420575at2"/>
<gene>
    <name evidence="3" type="ORF">CCGE525_09515</name>
</gene>
<feature type="signal peptide" evidence="2">
    <location>
        <begin position="1"/>
        <end position="28"/>
    </location>
</feature>
<feature type="region of interest" description="Disordered" evidence="1">
    <location>
        <begin position="40"/>
        <end position="77"/>
    </location>
</feature>
<proteinExistence type="predicted"/>
<dbReference type="KEGG" id="rjg:CCGE525_09515"/>
<accession>A0A387FJE2</accession>
<evidence type="ECO:0000313" key="3">
    <source>
        <dbReference type="EMBL" id="AYG59008.1"/>
    </source>
</evidence>
<evidence type="ECO:0000313" key="4">
    <source>
        <dbReference type="Proteomes" id="UP000282195"/>
    </source>
</evidence>
<dbReference type="RefSeq" id="WP_120704044.1">
    <property type="nucleotide sequence ID" value="NZ_CP032694.1"/>
</dbReference>
<reference evidence="3 4" key="1">
    <citation type="submission" date="2018-10" db="EMBL/GenBank/DDBJ databases">
        <title>Rhizobium etli, R. leguminosarum and a new Rhizobium genospecies from Phaseolus dumosus.</title>
        <authorList>
            <person name="Ramirez-Puebla S.T."/>
            <person name="Rogel-Hernandez M.A."/>
            <person name="Guerrero G."/>
            <person name="Ormeno-Orrillo E."/>
            <person name="Martinez-Romero J.C."/>
            <person name="Negrete-Yankelevich S."/>
            <person name="Martinez-Romero E."/>
        </authorList>
    </citation>
    <scope>NUCLEOTIDE SEQUENCE [LARGE SCALE GENOMIC DNA]</scope>
    <source>
        <strain evidence="3 4">CCGE525</strain>
    </source>
</reference>
<dbReference type="AlphaFoldDB" id="A0A387FJE2"/>
<dbReference type="EMBL" id="CP032694">
    <property type="protein sequence ID" value="AYG59008.1"/>
    <property type="molecule type" value="Genomic_DNA"/>
</dbReference>
<dbReference type="Proteomes" id="UP000282195">
    <property type="component" value="Chromosome"/>
</dbReference>
<feature type="chain" id="PRO_5017303784" description="SHOCT domain-containing protein" evidence="2">
    <location>
        <begin position="29"/>
        <end position="153"/>
    </location>
</feature>
<name>A0A387FJE2_9HYPH</name>